<keyword evidence="3" id="KW-0808">Transferase</keyword>
<proteinExistence type="inferred from homology"/>
<keyword evidence="4" id="KW-0812">Transmembrane</keyword>
<dbReference type="GO" id="GO:0000139">
    <property type="term" value="C:Golgi membrane"/>
    <property type="evidence" value="ECO:0007669"/>
    <property type="project" value="UniProtKB-SubCell"/>
</dbReference>
<keyword evidence="5" id="KW-0735">Signal-anchor</keyword>
<evidence type="ECO:0000256" key="9">
    <source>
        <dbReference type="ARBA" id="ARBA00023180"/>
    </source>
</evidence>
<evidence type="ECO:0000256" key="5">
    <source>
        <dbReference type="ARBA" id="ARBA00022968"/>
    </source>
</evidence>
<dbReference type="AlphaFoldDB" id="A0A9Q1C2R6"/>
<sequence length="228" mass="27042">MESYMNPGAKFITILRYPVYQFVSAFLFFHIDKNIAGNTTDEKLLNYIQEDKWKKSNYGRNSQSYDLGLSKKYFDDVSITRKLIERLSKELHLVMISDYFEESLVLLKHELRWSFEDVSFIFHNKGKREKPKLSVELVNAIKKFNNADVMLYDYFNKTFWDKIKEKGSSFWEDLKEFKRVQNQTVFRCSNISTLSGGSKDGGLLRDTCETFSAKKLFKLLFKRQERKC</sequence>
<dbReference type="PANTHER" id="PTHR14647:SF87">
    <property type="entry name" value="PUTATIVE-RELATED"/>
    <property type="match status" value="1"/>
</dbReference>
<keyword evidence="7" id="KW-0333">Golgi apparatus</keyword>
<dbReference type="EMBL" id="JAIZAY010000008">
    <property type="protein sequence ID" value="KAJ8038118.1"/>
    <property type="molecule type" value="Genomic_DNA"/>
</dbReference>
<keyword evidence="11" id="KW-1185">Reference proteome</keyword>
<gene>
    <name evidence="10" type="ORF">HOLleu_19103</name>
</gene>
<dbReference type="Proteomes" id="UP001152320">
    <property type="component" value="Chromosome 8"/>
</dbReference>
<keyword evidence="8" id="KW-0472">Membrane</keyword>
<name>A0A9Q1C2R6_HOLLE</name>
<accession>A0A9Q1C2R6</accession>
<dbReference type="GO" id="GO:0001733">
    <property type="term" value="F:galactosylceramide sulfotransferase activity"/>
    <property type="evidence" value="ECO:0007669"/>
    <property type="project" value="InterPro"/>
</dbReference>
<evidence type="ECO:0000256" key="8">
    <source>
        <dbReference type="ARBA" id="ARBA00023136"/>
    </source>
</evidence>
<dbReference type="InterPro" id="IPR009729">
    <property type="entry name" value="Gal-3-0_sulfotransfrase"/>
</dbReference>
<dbReference type="OrthoDB" id="514299at2759"/>
<evidence type="ECO:0000313" key="10">
    <source>
        <dbReference type="EMBL" id="KAJ8038118.1"/>
    </source>
</evidence>
<organism evidence="10 11">
    <name type="scientific">Holothuria leucospilota</name>
    <name type="common">Black long sea cucumber</name>
    <name type="synonym">Mertensiothuria leucospilota</name>
    <dbReference type="NCBI Taxonomy" id="206669"/>
    <lineage>
        <taxon>Eukaryota</taxon>
        <taxon>Metazoa</taxon>
        <taxon>Echinodermata</taxon>
        <taxon>Eleutherozoa</taxon>
        <taxon>Echinozoa</taxon>
        <taxon>Holothuroidea</taxon>
        <taxon>Aspidochirotacea</taxon>
        <taxon>Aspidochirotida</taxon>
        <taxon>Holothuriidae</taxon>
        <taxon>Holothuria</taxon>
    </lineage>
</organism>
<keyword evidence="6" id="KW-1133">Transmembrane helix</keyword>
<protein>
    <submittedName>
        <fullName evidence="10">Galactose-3-O-sulfotransferase 3</fullName>
    </submittedName>
</protein>
<dbReference type="InterPro" id="IPR027417">
    <property type="entry name" value="P-loop_NTPase"/>
</dbReference>
<reference evidence="10" key="1">
    <citation type="submission" date="2021-10" db="EMBL/GenBank/DDBJ databases">
        <title>Tropical sea cucumber genome reveals ecological adaptation and Cuvierian tubules defense mechanism.</title>
        <authorList>
            <person name="Chen T."/>
        </authorList>
    </citation>
    <scope>NUCLEOTIDE SEQUENCE</scope>
    <source>
        <strain evidence="10">Nanhai2018</strain>
        <tissue evidence="10">Muscle</tissue>
    </source>
</reference>
<evidence type="ECO:0000256" key="2">
    <source>
        <dbReference type="ARBA" id="ARBA00008124"/>
    </source>
</evidence>
<evidence type="ECO:0000256" key="7">
    <source>
        <dbReference type="ARBA" id="ARBA00023034"/>
    </source>
</evidence>
<dbReference type="GO" id="GO:0009247">
    <property type="term" value="P:glycolipid biosynthetic process"/>
    <property type="evidence" value="ECO:0007669"/>
    <property type="project" value="InterPro"/>
</dbReference>
<dbReference type="PANTHER" id="PTHR14647">
    <property type="entry name" value="GALACTOSE-3-O-SULFOTRANSFERASE"/>
    <property type="match status" value="1"/>
</dbReference>
<comment type="caution">
    <text evidence="10">The sequence shown here is derived from an EMBL/GenBank/DDBJ whole genome shotgun (WGS) entry which is preliminary data.</text>
</comment>
<evidence type="ECO:0000256" key="4">
    <source>
        <dbReference type="ARBA" id="ARBA00022692"/>
    </source>
</evidence>
<comment type="subcellular location">
    <subcellularLocation>
        <location evidence="1">Golgi apparatus membrane</location>
        <topology evidence="1">Single-pass type II membrane protein</topology>
    </subcellularLocation>
</comment>
<comment type="similarity">
    <text evidence="2">Belongs to the galactose-3-O-sulfotransferase family.</text>
</comment>
<dbReference type="Gene3D" id="3.40.50.300">
    <property type="entry name" value="P-loop containing nucleotide triphosphate hydrolases"/>
    <property type="match status" value="1"/>
</dbReference>
<dbReference type="Pfam" id="PF06990">
    <property type="entry name" value="Gal-3-0_sulfotr"/>
    <property type="match status" value="1"/>
</dbReference>
<keyword evidence="9" id="KW-0325">Glycoprotein</keyword>
<dbReference type="SUPFAM" id="SSF52540">
    <property type="entry name" value="P-loop containing nucleoside triphosphate hydrolases"/>
    <property type="match status" value="1"/>
</dbReference>
<evidence type="ECO:0000256" key="3">
    <source>
        <dbReference type="ARBA" id="ARBA00022679"/>
    </source>
</evidence>
<evidence type="ECO:0000256" key="1">
    <source>
        <dbReference type="ARBA" id="ARBA00004323"/>
    </source>
</evidence>
<evidence type="ECO:0000313" key="11">
    <source>
        <dbReference type="Proteomes" id="UP001152320"/>
    </source>
</evidence>
<evidence type="ECO:0000256" key="6">
    <source>
        <dbReference type="ARBA" id="ARBA00022989"/>
    </source>
</evidence>